<dbReference type="Pfam" id="PF01026">
    <property type="entry name" value="TatD_DNase"/>
    <property type="match status" value="1"/>
</dbReference>
<dbReference type="Proteomes" id="UP001178354">
    <property type="component" value="Unassembled WGS sequence"/>
</dbReference>
<evidence type="ECO:0000256" key="6">
    <source>
        <dbReference type="ARBA" id="ARBA00022842"/>
    </source>
</evidence>
<keyword evidence="6" id="KW-0460">Magnesium</keyword>
<dbReference type="FunFam" id="3.20.20.140:FF:000018">
    <property type="entry name" value="3'-5' ssDNA/RNA exonuclease TatD"/>
    <property type="match status" value="1"/>
</dbReference>
<feature type="binding site" evidence="7">
    <location>
        <position position="168"/>
    </location>
    <ligand>
        <name>a divalent metal cation</name>
        <dbReference type="ChEBI" id="CHEBI:60240"/>
        <label>2</label>
    </ligand>
</feature>
<keyword evidence="4 8" id="KW-0378">Hydrolase</keyword>
<evidence type="ECO:0000256" key="2">
    <source>
        <dbReference type="ARBA" id="ARBA00022722"/>
    </source>
</evidence>
<accession>A0AAW8B6M5</accession>
<dbReference type="CDD" id="cd01310">
    <property type="entry name" value="TatD_DNAse"/>
    <property type="match status" value="1"/>
</dbReference>
<dbReference type="Gene3D" id="3.20.20.140">
    <property type="entry name" value="Metal-dependent hydrolases"/>
    <property type="match status" value="1"/>
</dbReference>
<reference evidence="8" key="1">
    <citation type="journal article" date="2010" name="Int. J. Syst. Evol. Microbiol.">
        <title>Porticoccus litoralis gen. nov., sp. nov., a gammaproteobacterium isolated from the Yellow Sea.</title>
        <authorList>
            <person name="Oh H.M."/>
            <person name="Kim H."/>
            <person name="Kim K.M."/>
            <person name="Min G.S."/>
            <person name="Cho J.C."/>
        </authorList>
    </citation>
    <scope>NUCLEOTIDE SEQUENCE</scope>
    <source>
        <strain evidence="8">DSM 25064</strain>
    </source>
</reference>
<keyword evidence="5" id="KW-0269">Exonuclease</keyword>
<feature type="binding site" evidence="7">
    <location>
        <position position="219"/>
    </location>
    <ligand>
        <name>a divalent metal cation</name>
        <dbReference type="ChEBI" id="CHEBI:60240"/>
        <label>1</label>
    </ligand>
</feature>
<evidence type="ECO:0000256" key="4">
    <source>
        <dbReference type="ARBA" id="ARBA00022801"/>
    </source>
</evidence>
<dbReference type="PIRSF" id="PIRSF005902">
    <property type="entry name" value="DNase_TatD"/>
    <property type="match status" value="1"/>
</dbReference>
<evidence type="ECO:0000256" key="1">
    <source>
        <dbReference type="ARBA" id="ARBA00022490"/>
    </source>
</evidence>
<evidence type="ECO:0000256" key="7">
    <source>
        <dbReference type="PIRSR" id="PIRSR005902-1"/>
    </source>
</evidence>
<evidence type="ECO:0000313" key="8">
    <source>
        <dbReference type="EMBL" id="MDP1521217.1"/>
    </source>
</evidence>
<sequence length="277" mass="31036">MTELLVSTDPLVDIGVNLSNSAFSDQLPEILRRAQQANVRQLVITGTSVRESEQAAAICEDFDQDFPGMLYSTCGVHPHDAKTFVAGTTTSQLRSIAQAPHVVAIGETGLDFNRNFSSPKDQEKAFEAQLELAAELSLPLFMHERDAHQRQFEILKQYRDHITDGVIHCFTGDKTALFNYLDLDLHIGITGWICDERRGLSLQSLVTSIPDQRLLLETDAPYLLPRTMTQKPKAKRNEPAFLPWVLQTVAKCKSQTEEQVAHQTTQNAVAFFRLAQK</sequence>
<feature type="binding site" evidence="7">
    <location>
        <position position="143"/>
    </location>
    <ligand>
        <name>a divalent metal cation</name>
        <dbReference type="ChEBI" id="CHEBI:60240"/>
        <label>2</label>
    </ligand>
</feature>
<keyword evidence="1" id="KW-0963">Cytoplasm</keyword>
<dbReference type="EMBL" id="JAUUUU010000005">
    <property type="protein sequence ID" value="MDP1521217.1"/>
    <property type="molecule type" value="Genomic_DNA"/>
</dbReference>
<dbReference type="InterPro" id="IPR032466">
    <property type="entry name" value="Metal_Hydrolase"/>
</dbReference>
<dbReference type="PANTHER" id="PTHR10060:SF15">
    <property type="entry name" value="DEOXYRIBONUCLEASE TATDN1"/>
    <property type="match status" value="1"/>
</dbReference>
<dbReference type="RefSeq" id="WP_305170881.1">
    <property type="nucleotide sequence ID" value="NZ_JAUUUU010000005.1"/>
</dbReference>
<evidence type="ECO:0000256" key="3">
    <source>
        <dbReference type="ARBA" id="ARBA00022723"/>
    </source>
</evidence>
<dbReference type="InterPro" id="IPR001130">
    <property type="entry name" value="TatD-like"/>
</dbReference>
<dbReference type="InterPro" id="IPR050891">
    <property type="entry name" value="TatD-type_Hydrolase"/>
</dbReference>
<gene>
    <name evidence="8" type="ORF">Q8A57_09575</name>
</gene>
<comment type="caution">
    <text evidence="8">The sequence shown here is derived from an EMBL/GenBank/DDBJ whole genome shotgun (WGS) entry which is preliminary data.</text>
</comment>
<dbReference type="GO" id="GO:0046872">
    <property type="term" value="F:metal ion binding"/>
    <property type="evidence" value="ECO:0007669"/>
    <property type="project" value="UniProtKB-KW"/>
</dbReference>
<dbReference type="PROSITE" id="PS01091">
    <property type="entry name" value="TATD_3"/>
    <property type="match status" value="1"/>
</dbReference>
<keyword evidence="3 7" id="KW-0479">Metal-binding</keyword>
<keyword evidence="2" id="KW-0540">Nuclease</keyword>
<reference evidence="8" key="2">
    <citation type="submission" date="2023-08" db="EMBL/GenBank/DDBJ databases">
        <authorList>
            <person name="Luo J."/>
        </authorList>
    </citation>
    <scope>NUCLEOTIDE SEQUENCE</scope>
    <source>
        <strain evidence="8">DSM 25064</strain>
    </source>
</reference>
<evidence type="ECO:0000256" key="5">
    <source>
        <dbReference type="ARBA" id="ARBA00022839"/>
    </source>
</evidence>
<proteinExistence type="predicted"/>
<dbReference type="PANTHER" id="PTHR10060">
    <property type="entry name" value="TATD FAMILY DEOXYRIBONUCLEASE"/>
    <property type="match status" value="1"/>
</dbReference>
<dbReference type="AlphaFoldDB" id="A0AAW8B6M5"/>
<dbReference type="InterPro" id="IPR018228">
    <property type="entry name" value="DNase_TatD-rel_CS"/>
</dbReference>
<protein>
    <submittedName>
        <fullName evidence="8">TatD family hydrolase</fullName>
    </submittedName>
</protein>
<organism evidence="8 9">
    <name type="scientific">Porticoccus litoralis</name>
    <dbReference type="NCBI Taxonomy" id="434086"/>
    <lineage>
        <taxon>Bacteria</taxon>
        <taxon>Pseudomonadati</taxon>
        <taxon>Pseudomonadota</taxon>
        <taxon>Gammaproteobacteria</taxon>
        <taxon>Cellvibrionales</taxon>
        <taxon>Porticoccaceae</taxon>
        <taxon>Porticoccus</taxon>
    </lineage>
</organism>
<dbReference type="SUPFAM" id="SSF51556">
    <property type="entry name" value="Metallo-dependent hydrolases"/>
    <property type="match status" value="1"/>
</dbReference>
<dbReference type="GO" id="GO:0004527">
    <property type="term" value="F:exonuclease activity"/>
    <property type="evidence" value="ECO:0007669"/>
    <property type="project" value="UniProtKB-KW"/>
</dbReference>
<name>A0AAW8B6M5_9GAMM</name>
<keyword evidence="9" id="KW-1185">Reference proteome</keyword>
<feature type="binding site" evidence="7">
    <location>
        <position position="107"/>
    </location>
    <ligand>
        <name>a divalent metal cation</name>
        <dbReference type="ChEBI" id="CHEBI:60240"/>
        <label>1</label>
    </ligand>
</feature>
<evidence type="ECO:0000313" key="9">
    <source>
        <dbReference type="Proteomes" id="UP001178354"/>
    </source>
</evidence>